<dbReference type="InterPro" id="IPR051533">
    <property type="entry name" value="WaaL-like"/>
</dbReference>
<keyword evidence="8" id="KW-1185">Reference proteome</keyword>
<accession>A0A396SJK3</accession>
<dbReference type="Pfam" id="PF04932">
    <property type="entry name" value="Wzy_C"/>
    <property type="match status" value="1"/>
</dbReference>
<feature type="transmembrane region" description="Helical" evidence="5">
    <location>
        <begin position="353"/>
        <end position="372"/>
    </location>
</feature>
<feature type="transmembrane region" description="Helical" evidence="5">
    <location>
        <begin position="118"/>
        <end position="138"/>
    </location>
</feature>
<dbReference type="EMBL" id="QWEI01000001">
    <property type="protein sequence ID" value="RHW39529.1"/>
    <property type="molecule type" value="Genomic_DNA"/>
</dbReference>
<protein>
    <submittedName>
        <fullName evidence="7">O-antigen ligase domain-containing protein</fullName>
    </submittedName>
</protein>
<comment type="subcellular location">
    <subcellularLocation>
        <location evidence="1">Membrane</location>
        <topology evidence="1">Multi-pass membrane protein</topology>
    </subcellularLocation>
</comment>
<feature type="transmembrane region" description="Helical" evidence="5">
    <location>
        <begin position="241"/>
        <end position="262"/>
    </location>
</feature>
<dbReference type="AlphaFoldDB" id="A0A396SJK3"/>
<feature type="domain" description="O-antigen ligase-related" evidence="6">
    <location>
        <begin position="201"/>
        <end position="336"/>
    </location>
</feature>
<dbReference type="GO" id="GO:0016020">
    <property type="term" value="C:membrane"/>
    <property type="evidence" value="ECO:0007669"/>
    <property type="project" value="UniProtKB-SubCell"/>
</dbReference>
<feature type="transmembrane region" description="Helical" evidence="5">
    <location>
        <begin position="20"/>
        <end position="44"/>
    </location>
</feature>
<keyword evidence="4 5" id="KW-0472">Membrane</keyword>
<keyword evidence="3 5" id="KW-1133">Transmembrane helix</keyword>
<evidence type="ECO:0000256" key="3">
    <source>
        <dbReference type="ARBA" id="ARBA00022989"/>
    </source>
</evidence>
<organism evidence="7 8">
    <name type="scientific">Ureibacillus yapensis</name>
    <dbReference type="NCBI Taxonomy" id="2304605"/>
    <lineage>
        <taxon>Bacteria</taxon>
        <taxon>Bacillati</taxon>
        <taxon>Bacillota</taxon>
        <taxon>Bacilli</taxon>
        <taxon>Bacillales</taxon>
        <taxon>Caryophanaceae</taxon>
        <taxon>Ureibacillus</taxon>
    </lineage>
</organism>
<feature type="transmembrane region" description="Helical" evidence="5">
    <location>
        <begin position="161"/>
        <end position="182"/>
    </location>
</feature>
<evidence type="ECO:0000313" key="7">
    <source>
        <dbReference type="EMBL" id="RHW39529.1"/>
    </source>
</evidence>
<dbReference type="InterPro" id="IPR007016">
    <property type="entry name" value="O-antigen_ligase-rel_domated"/>
</dbReference>
<keyword evidence="2 5" id="KW-0812">Transmembrane</keyword>
<dbReference type="Proteomes" id="UP000265692">
    <property type="component" value="Unassembled WGS sequence"/>
</dbReference>
<evidence type="ECO:0000313" key="8">
    <source>
        <dbReference type="Proteomes" id="UP000265692"/>
    </source>
</evidence>
<feature type="transmembrane region" description="Helical" evidence="5">
    <location>
        <begin position="56"/>
        <end position="74"/>
    </location>
</feature>
<feature type="transmembrane region" description="Helical" evidence="5">
    <location>
        <begin position="325"/>
        <end position="346"/>
    </location>
</feature>
<evidence type="ECO:0000256" key="4">
    <source>
        <dbReference type="ARBA" id="ARBA00023136"/>
    </source>
</evidence>
<keyword evidence="7" id="KW-0436">Ligase</keyword>
<evidence type="ECO:0000259" key="6">
    <source>
        <dbReference type="Pfam" id="PF04932"/>
    </source>
</evidence>
<comment type="caution">
    <text evidence="7">The sequence shown here is derived from an EMBL/GenBank/DDBJ whole genome shotgun (WGS) entry which is preliminary data.</text>
</comment>
<feature type="transmembrane region" description="Helical" evidence="5">
    <location>
        <begin position="217"/>
        <end position="234"/>
    </location>
</feature>
<gene>
    <name evidence="7" type="ORF">D1B33_01400</name>
</gene>
<evidence type="ECO:0000256" key="2">
    <source>
        <dbReference type="ARBA" id="ARBA00022692"/>
    </source>
</evidence>
<dbReference type="PANTHER" id="PTHR37422:SF17">
    <property type="entry name" value="O-ANTIGEN LIGASE"/>
    <property type="match status" value="1"/>
</dbReference>
<sequence>MSNLYLNKNKFDVDLAIFYLLWPIIISPKEVQFVVIAAILFVLITRHKLYFDSLSYFLVTFIFIYFFSIVYNVLEHAIETERILATINTFILWVFAFLFYSIYKSVDINLKAIKKISFINYLLLIILWMVSLTVYHLTNNPSFSILHRILYYSEWFGGKEVMRFVALMEYSNLIVLFFMFFYPLYSLFILELQYKLLKIPLLIIGLIPIFSTFSRSGYIIILIYLLSIALLYFYRKMNCNLFISFISFLSACCIFIFMYTGFSQELFSVLNELLSAREGSNDSRTFLITESIRVTIENSPIIGMGIKTTSSIGYPLGSHSTFVGFFYKAGIIGFILSLIIFTIIAIKLLISKGNLTHSIMKLSLLLMIPMFIVEDIDGSNWLIIFYFIFASILINKKNTHKNF</sequence>
<evidence type="ECO:0000256" key="5">
    <source>
        <dbReference type="SAM" id="Phobius"/>
    </source>
</evidence>
<dbReference type="PANTHER" id="PTHR37422">
    <property type="entry name" value="TEICHURONIC ACID BIOSYNTHESIS PROTEIN TUAE"/>
    <property type="match status" value="1"/>
</dbReference>
<dbReference type="OrthoDB" id="2450474at2"/>
<feature type="transmembrane region" description="Helical" evidence="5">
    <location>
        <begin position="86"/>
        <end position="106"/>
    </location>
</feature>
<name>A0A396SJK3_9BACL</name>
<proteinExistence type="predicted"/>
<feature type="transmembrane region" description="Helical" evidence="5">
    <location>
        <begin position="378"/>
        <end position="395"/>
    </location>
</feature>
<reference evidence="7 8" key="1">
    <citation type="submission" date="2018-08" db="EMBL/GenBank/DDBJ databases">
        <title>Lysinibacillus sp. YLB-03 draft genome sequence.</title>
        <authorList>
            <person name="Yu L."/>
        </authorList>
    </citation>
    <scope>NUCLEOTIDE SEQUENCE [LARGE SCALE GENOMIC DNA]</scope>
    <source>
        <strain evidence="7 8">YLB-03</strain>
    </source>
</reference>
<dbReference type="GO" id="GO:0016874">
    <property type="term" value="F:ligase activity"/>
    <property type="evidence" value="ECO:0007669"/>
    <property type="project" value="UniProtKB-KW"/>
</dbReference>
<feature type="transmembrane region" description="Helical" evidence="5">
    <location>
        <begin position="194"/>
        <end position="211"/>
    </location>
</feature>
<evidence type="ECO:0000256" key="1">
    <source>
        <dbReference type="ARBA" id="ARBA00004141"/>
    </source>
</evidence>